<proteinExistence type="predicted"/>
<dbReference type="Proteomes" id="UP000075230">
    <property type="component" value="Unassembled WGS sequence"/>
</dbReference>
<organism evidence="1 2">
    <name type="scientific">Aspergillus kawachii</name>
    <name type="common">White koji mold</name>
    <name type="synonym">Aspergillus awamori var. kawachi</name>
    <dbReference type="NCBI Taxonomy" id="1069201"/>
    <lineage>
        <taxon>Eukaryota</taxon>
        <taxon>Fungi</taxon>
        <taxon>Dikarya</taxon>
        <taxon>Ascomycota</taxon>
        <taxon>Pezizomycotina</taxon>
        <taxon>Eurotiomycetes</taxon>
        <taxon>Eurotiomycetidae</taxon>
        <taxon>Eurotiales</taxon>
        <taxon>Aspergillaceae</taxon>
        <taxon>Aspergillus</taxon>
        <taxon>Aspergillus subgen. Circumdati</taxon>
    </lineage>
</organism>
<comment type="caution">
    <text evidence="1">The sequence shown here is derived from an EMBL/GenBank/DDBJ whole genome shotgun (WGS) entry which is preliminary data.</text>
</comment>
<dbReference type="EMBL" id="BCWF01000010">
    <property type="protein sequence ID" value="GAT21695.1"/>
    <property type="molecule type" value="Genomic_DNA"/>
</dbReference>
<accession>A0A146F6N3</accession>
<name>A0A146F6N3_ASPKA</name>
<dbReference type="AlphaFoldDB" id="A0A146F6N3"/>
<reference evidence="2" key="2">
    <citation type="submission" date="2016-02" db="EMBL/GenBank/DDBJ databases">
        <title>Genome sequencing of Aspergillus luchuensis NBRC 4314.</title>
        <authorList>
            <person name="Yamada O."/>
        </authorList>
    </citation>
    <scope>NUCLEOTIDE SEQUENCE [LARGE SCALE GENOMIC DNA]</scope>
    <source>
        <strain evidence="2">RIB 2604</strain>
    </source>
</reference>
<evidence type="ECO:0000313" key="2">
    <source>
        <dbReference type="Proteomes" id="UP000075230"/>
    </source>
</evidence>
<sequence>MVVQLASLLERWRAVGSSSSSSSSYLLSSKEVASASGLLFASYFCMQEAMRREVRRKVSNIDSNSFMTIEFLVLYSVLPLGFRCAGGADNLVGWTQYLPPPN</sequence>
<reference evidence="1 2" key="1">
    <citation type="journal article" date="2016" name="DNA Res.">
        <title>Genome sequence of Aspergillus luchuensis NBRC 4314.</title>
        <authorList>
            <person name="Yamada O."/>
            <person name="Machida M."/>
            <person name="Hosoyama A."/>
            <person name="Goto M."/>
            <person name="Takahashi T."/>
            <person name="Futagami T."/>
            <person name="Yamagata Y."/>
            <person name="Takeuchi M."/>
            <person name="Kobayashi T."/>
            <person name="Koike H."/>
            <person name="Abe K."/>
            <person name="Asai K."/>
            <person name="Arita M."/>
            <person name="Fujita N."/>
            <person name="Fukuda K."/>
            <person name="Higa K."/>
            <person name="Horikawa H."/>
            <person name="Ishikawa T."/>
            <person name="Jinno K."/>
            <person name="Kato Y."/>
            <person name="Kirimura K."/>
            <person name="Mizutani O."/>
            <person name="Nakasone K."/>
            <person name="Sano M."/>
            <person name="Shiraishi Y."/>
            <person name="Tsukahara M."/>
            <person name="Gomi K."/>
        </authorList>
    </citation>
    <scope>NUCLEOTIDE SEQUENCE [LARGE SCALE GENOMIC DNA]</scope>
    <source>
        <strain evidence="1 2">RIB 2604</strain>
    </source>
</reference>
<protein>
    <submittedName>
        <fullName evidence="1">Secretory pathway Ca2+-ATPase</fullName>
    </submittedName>
</protein>
<evidence type="ECO:0000313" key="1">
    <source>
        <dbReference type="EMBL" id="GAT21695.1"/>
    </source>
</evidence>
<gene>
    <name evidence="1" type="ORF">RIB2604_01005870</name>
</gene>